<feature type="transmembrane region" description="Helical" evidence="1">
    <location>
        <begin position="32"/>
        <end position="49"/>
    </location>
</feature>
<organism evidence="3 4">
    <name type="scientific">Robertkochia marina</name>
    <dbReference type="NCBI Taxonomy" id="1227945"/>
    <lineage>
        <taxon>Bacteria</taxon>
        <taxon>Pseudomonadati</taxon>
        <taxon>Bacteroidota</taxon>
        <taxon>Flavobacteriia</taxon>
        <taxon>Flavobacteriales</taxon>
        <taxon>Flavobacteriaceae</taxon>
        <taxon>Robertkochia</taxon>
    </lineage>
</organism>
<protein>
    <submittedName>
        <fullName evidence="3">2TM domain-containing protein</fullName>
    </submittedName>
</protein>
<dbReference type="RefSeq" id="WP_136334430.1">
    <property type="nucleotide sequence ID" value="NZ_QXMP01000004.1"/>
</dbReference>
<dbReference type="Pfam" id="PF13239">
    <property type="entry name" value="2TM"/>
    <property type="match status" value="1"/>
</dbReference>
<feature type="transmembrane region" description="Helical" evidence="1">
    <location>
        <begin position="61"/>
        <end position="82"/>
    </location>
</feature>
<feature type="domain" description="2TM" evidence="2">
    <location>
        <begin position="20"/>
        <end position="100"/>
    </location>
</feature>
<reference evidence="3 4" key="1">
    <citation type="submission" date="2019-04" db="EMBL/GenBank/DDBJ databases">
        <title>Draft genome sequence of Robertkochia marina CC-AMO-30D.</title>
        <authorList>
            <person name="Hameed A."/>
            <person name="Lin S.-Y."/>
            <person name="Shahina M."/>
            <person name="Lai W.-A."/>
            <person name="Young C.-C."/>
        </authorList>
    </citation>
    <scope>NUCLEOTIDE SEQUENCE [LARGE SCALE GENOMIC DNA]</scope>
    <source>
        <strain evidence="3 4">CC-AMO-30D</strain>
    </source>
</reference>
<evidence type="ECO:0000313" key="3">
    <source>
        <dbReference type="EMBL" id="THD68940.1"/>
    </source>
</evidence>
<dbReference type="OrthoDB" id="1443721at2"/>
<keyword evidence="1" id="KW-0472">Membrane</keyword>
<evidence type="ECO:0000259" key="2">
    <source>
        <dbReference type="Pfam" id="PF13239"/>
    </source>
</evidence>
<dbReference type="EMBL" id="SSMC01000001">
    <property type="protein sequence ID" value="THD68940.1"/>
    <property type="molecule type" value="Genomic_DNA"/>
</dbReference>
<keyword evidence="1" id="KW-0812">Transmembrane</keyword>
<evidence type="ECO:0000256" key="1">
    <source>
        <dbReference type="SAM" id="Phobius"/>
    </source>
</evidence>
<keyword evidence="1" id="KW-1133">Transmembrane helix</keyword>
<evidence type="ECO:0000313" key="4">
    <source>
        <dbReference type="Proteomes" id="UP000305939"/>
    </source>
</evidence>
<accession>A0A4S3M272</accession>
<sequence>MFSKKRNLKEIDPEHHEMLENAQRRIRQKKRLYYHFVFFLLGSVAMIVLNKVLKYGEQYDWFVWAIVAWCFLFIIHVINVYITSPFLGKDWEREQREKLVRLQKDKIDRIKKEVEKAHPLPENQIKKDNT</sequence>
<dbReference type="InterPro" id="IPR025698">
    <property type="entry name" value="2TM_dom"/>
</dbReference>
<dbReference type="AlphaFoldDB" id="A0A4S3M272"/>
<gene>
    <name evidence="3" type="ORF">E7Z59_01000</name>
</gene>
<proteinExistence type="predicted"/>
<dbReference type="Proteomes" id="UP000305939">
    <property type="component" value="Unassembled WGS sequence"/>
</dbReference>
<keyword evidence="4" id="KW-1185">Reference proteome</keyword>
<name>A0A4S3M272_9FLAO</name>
<comment type="caution">
    <text evidence="3">The sequence shown here is derived from an EMBL/GenBank/DDBJ whole genome shotgun (WGS) entry which is preliminary data.</text>
</comment>